<dbReference type="Gene3D" id="3.30.565.10">
    <property type="entry name" value="Histidine kinase-like ATPase, C-terminal domain"/>
    <property type="match status" value="1"/>
</dbReference>
<sequence>MTSPERLRAAMARVTLDDVEHPLEPFWRGIIAYRVLTLITVIAVTLYHLPGYSSMLGAVGVLVAMTAWTLVTSWGYLGGLPGAPDHRGRLALADLAVCVAVMATTPLIVTDAALDLGQPGMGSIWTSGSVLACAVAHRVRGGVAAALVISGALVLSKQRLGVLELGDIQLLVLAGLTVGFASRVLTRTAARLRRLAAEQAADAERERLTRSIHDGVLQVLAHVQRRGSEIGGGAAELGTLAGEQEVALRTLLTAGAGNSDASGHRDLGAALRTLSSPRVTVSAPAHALELAAPTVDEIEAAVRAALANVVAHAGPDARAWVLVEAVRDERGGDALEVSVRDDGPGIPEGRLAKAEAEGRLGVARSIRGRVEQLGGTLTLDTGPDRGTEWVLRVARTDGAAQL</sequence>
<dbReference type="PANTHER" id="PTHR24421:SF61">
    <property type="entry name" value="OXYGEN SENSOR HISTIDINE KINASE NREB"/>
    <property type="match status" value="1"/>
</dbReference>
<evidence type="ECO:0000256" key="4">
    <source>
        <dbReference type="SAM" id="Phobius"/>
    </source>
</evidence>
<keyword evidence="4" id="KW-1133">Transmembrane helix</keyword>
<evidence type="ECO:0000256" key="1">
    <source>
        <dbReference type="ARBA" id="ARBA00022679"/>
    </source>
</evidence>
<keyword evidence="8" id="KW-1185">Reference proteome</keyword>
<accession>A0A4Q7V5Q5</accession>
<dbReference type="SUPFAM" id="SSF55874">
    <property type="entry name" value="ATPase domain of HSP90 chaperone/DNA topoisomerase II/histidine kinase"/>
    <property type="match status" value="1"/>
</dbReference>
<evidence type="ECO:0000256" key="2">
    <source>
        <dbReference type="ARBA" id="ARBA00022777"/>
    </source>
</evidence>
<dbReference type="AlphaFoldDB" id="A0A4Q7V5Q5"/>
<keyword evidence="1" id="KW-0808">Transferase</keyword>
<dbReference type="InterPro" id="IPR003594">
    <property type="entry name" value="HATPase_dom"/>
</dbReference>
<dbReference type="GO" id="GO:0000160">
    <property type="term" value="P:phosphorelay signal transduction system"/>
    <property type="evidence" value="ECO:0007669"/>
    <property type="project" value="UniProtKB-KW"/>
</dbReference>
<feature type="transmembrane region" description="Helical" evidence="4">
    <location>
        <begin position="31"/>
        <end position="49"/>
    </location>
</feature>
<organism evidence="7 8">
    <name type="scientific">Pseudonocardia sediminis</name>
    <dbReference type="NCBI Taxonomy" id="1397368"/>
    <lineage>
        <taxon>Bacteria</taxon>
        <taxon>Bacillati</taxon>
        <taxon>Actinomycetota</taxon>
        <taxon>Actinomycetes</taxon>
        <taxon>Pseudonocardiales</taxon>
        <taxon>Pseudonocardiaceae</taxon>
        <taxon>Pseudonocardia</taxon>
    </lineage>
</organism>
<evidence type="ECO:0000259" key="6">
    <source>
        <dbReference type="Pfam" id="PF19354"/>
    </source>
</evidence>
<keyword evidence="4" id="KW-0472">Membrane</keyword>
<evidence type="ECO:0000313" key="8">
    <source>
        <dbReference type="Proteomes" id="UP000291591"/>
    </source>
</evidence>
<protein>
    <submittedName>
        <fullName evidence="7">Histidine kinase/DNA gyrase B/HSP90-like ATPase</fullName>
    </submittedName>
</protein>
<dbReference type="EMBL" id="SHKL01000001">
    <property type="protein sequence ID" value="RZT88009.1"/>
    <property type="molecule type" value="Genomic_DNA"/>
</dbReference>
<feature type="transmembrane region" description="Helical" evidence="4">
    <location>
        <begin position="90"/>
        <end position="109"/>
    </location>
</feature>
<name>A0A4Q7V5Q5_PSEST</name>
<dbReference type="NCBIfam" id="NF047322">
    <property type="entry name" value="HK_morpho_MacS"/>
    <property type="match status" value="1"/>
</dbReference>
<keyword evidence="2 7" id="KW-0418">Kinase</keyword>
<dbReference type="Pfam" id="PF02518">
    <property type="entry name" value="HATPase_c"/>
    <property type="match status" value="1"/>
</dbReference>
<gene>
    <name evidence="7" type="ORF">EV383_4943</name>
</gene>
<feature type="domain" description="DUF5931" evidence="6">
    <location>
        <begin position="24"/>
        <end position="184"/>
    </location>
</feature>
<keyword evidence="4" id="KW-0812">Transmembrane</keyword>
<keyword evidence="3" id="KW-0902">Two-component regulatory system</keyword>
<dbReference type="OrthoDB" id="5181554at2"/>
<evidence type="ECO:0000313" key="7">
    <source>
        <dbReference type="EMBL" id="RZT88009.1"/>
    </source>
</evidence>
<evidence type="ECO:0000256" key="3">
    <source>
        <dbReference type="ARBA" id="ARBA00023012"/>
    </source>
</evidence>
<dbReference type="GO" id="GO:0016301">
    <property type="term" value="F:kinase activity"/>
    <property type="evidence" value="ECO:0007669"/>
    <property type="project" value="UniProtKB-KW"/>
</dbReference>
<dbReference type="Pfam" id="PF19354">
    <property type="entry name" value="DUF5931"/>
    <property type="match status" value="1"/>
</dbReference>
<proteinExistence type="predicted"/>
<dbReference type="InterPro" id="IPR045975">
    <property type="entry name" value="DUF5931"/>
</dbReference>
<dbReference type="InterPro" id="IPR050482">
    <property type="entry name" value="Sensor_HK_TwoCompSys"/>
</dbReference>
<dbReference type="Proteomes" id="UP000291591">
    <property type="component" value="Unassembled WGS sequence"/>
</dbReference>
<reference evidence="7 8" key="1">
    <citation type="submission" date="2019-02" db="EMBL/GenBank/DDBJ databases">
        <title>Sequencing the genomes of 1000 actinobacteria strains.</title>
        <authorList>
            <person name="Klenk H.-P."/>
        </authorList>
    </citation>
    <scope>NUCLEOTIDE SEQUENCE [LARGE SCALE GENOMIC DNA]</scope>
    <source>
        <strain evidence="7 8">DSM 45779</strain>
    </source>
</reference>
<evidence type="ECO:0000259" key="5">
    <source>
        <dbReference type="Pfam" id="PF02518"/>
    </source>
</evidence>
<comment type="caution">
    <text evidence="7">The sequence shown here is derived from an EMBL/GenBank/DDBJ whole genome shotgun (WGS) entry which is preliminary data.</text>
</comment>
<feature type="domain" description="Histidine kinase/HSP90-like ATPase" evidence="5">
    <location>
        <begin position="297"/>
        <end position="393"/>
    </location>
</feature>
<feature type="transmembrane region" description="Helical" evidence="4">
    <location>
        <begin position="55"/>
        <end position="78"/>
    </location>
</feature>
<dbReference type="InterPro" id="IPR036890">
    <property type="entry name" value="HATPase_C_sf"/>
</dbReference>
<dbReference type="PANTHER" id="PTHR24421">
    <property type="entry name" value="NITRATE/NITRITE SENSOR PROTEIN NARX-RELATED"/>
    <property type="match status" value="1"/>
</dbReference>